<name>A0A6N9UAR3_STRHA</name>
<evidence type="ECO:0000313" key="3">
    <source>
        <dbReference type="Proteomes" id="UP000471293"/>
    </source>
</evidence>
<evidence type="ECO:0000256" key="1">
    <source>
        <dbReference type="SAM" id="MobiDB-lite"/>
    </source>
</evidence>
<dbReference type="AlphaFoldDB" id="A0A6N9UAR3"/>
<feature type="compositionally biased region" description="Polar residues" evidence="1">
    <location>
        <begin position="169"/>
        <end position="181"/>
    </location>
</feature>
<feature type="region of interest" description="Disordered" evidence="1">
    <location>
        <begin position="155"/>
        <end position="181"/>
    </location>
</feature>
<sequence>MSIVLPSGRIVMSEHQSPIHFLPTAGLKQDLQALHDAAVMHPRGPEDRLLRVALNQLGRIKQGAPSTHPLEYMPSYPDLSDCETTYVGVDPGAKPSHRIVWRERSPQRPGELVTREIIALGERANGQAYYMAGQRLVRPVGFTLAELASQREPIARDPRLRHRPIGSFGTPSTNEPGFQLE</sequence>
<gene>
    <name evidence="2" type="ORF">G3I29_35955</name>
</gene>
<reference evidence="2 3" key="1">
    <citation type="submission" date="2020-01" db="EMBL/GenBank/DDBJ databases">
        <title>Insect and environment-associated Actinomycetes.</title>
        <authorList>
            <person name="Currrie C."/>
            <person name="Chevrette M."/>
            <person name="Carlson C."/>
            <person name="Stubbendieck R."/>
            <person name="Wendt-Pienkowski E."/>
        </authorList>
    </citation>
    <scope>NUCLEOTIDE SEQUENCE [LARGE SCALE GENOMIC DNA]</scope>
    <source>
        <strain evidence="2 3">SID11342</strain>
    </source>
</reference>
<dbReference type="EMBL" id="JAAGLQ010000746">
    <property type="protein sequence ID" value="NEA20738.1"/>
    <property type="molecule type" value="Genomic_DNA"/>
</dbReference>
<protein>
    <submittedName>
        <fullName evidence="2">Uncharacterized protein</fullName>
    </submittedName>
</protein>
<dbReference type="RefSeq" id="WP_164350703.1">
    <property type="nucleotide sequence ID" value="NZ_JAAGLQ010000746.1"/>
</dbReference>
<proteinExistence type="predicted"/>
<accession>A0A6N9UAR3</accession>
<evidence type="ECO:0000313" key="2">
    <source>
        <dbReference type="EMBL" id="NEA20738.1"/>
    </source>
</evidence>
<comment type="caution">
    <text evidence="2">The sequence shown here is derived from an EMBL/GenBank/DDBJ whole genome shotgun (WGS) entry which is preliminary data.</text>
</comment>
<dbReference type="Proteomes" id="UP000471293">
    <property type="component" value="Unassembled WGS sequence"/>
</dbReference>
<organism evidence="2 3">
    <name type="scientific">Streptomyces halstedii</name>
    <dbReference type="NCBI Taxonomy" id="1944"/>
    <lineage>
        <taxon>Bacteria</taxon>
        <taxon>Bacillati</taxon>
        <taxon>Actinomycetota</taxon>
        <taxon>Actinomycetes</taxon>
        <taxon>Kitasatosporales</taxon>
        <taxon>Streptomycetaceae</taxon>
        <taxon>Streptomyces</taxon>
    </lineage>
</organism>